<dbReference type="STRING" id="1437425.CSEC_1987"/>
<dbReference type="AlphaFoldDB" id="A0A090E2B2"/>
<dbReference type="InterPro" id="IPR001787">
    <property type="entry name" value="Ribosomal_bL21"/>
</dbReference>
<reference evidence="8" key="2">
    <citation type="submission" date="2014-09" db="EMBL/GenBank/DDBJ databases">
        <title>Criblamydia sequanensis harbors a mega-plasmid encoding arsenite resistance.</title>
        <authorList>
            <person name="Bertelli C."/>
            <person name="Goesmann A."/>
            <person name="Greub G."/>
        </authorList>
    </citation>
    <scope>NUCLEOTIDE SEQUENCE [LARGE SCALE GENOMIC DNA]</scope>
    <source>
        <strain evidence="8">CRIB-18</strain>
    </source>
</reference>
<evidence type="ECO:0000313" key="9">
    <source>
        <dbReference type="Proteomes" id="UP000031552"/>
    </source>
</evidence>
<evidence type="ECO:0000256" key="5">
    <source>
        <dbReference type="ARBA" id="ARBA00023274"/>
    </source>
</evidence>
<comment type="function">
    <text evidence="6 7">This protein binds to 23S rRNA in the presence of protein L20.</text>
</comment>
<dbReference type="EMBL" id="CCEJ010000009">
    <property type="protein sequence ID" value="CDR34794.1"/>
    <property type="molecule type" value="Genomic_DNA"/>
</dbReference>
<dbReference type="OrthoDB" id="9813334at2"/>
<dbReference type="PANTHER" id="PTHR21349">
    <property type="entry name" value="50S RIBOSOMAL PROTEIN L21"/>
    <property type="match status" value="1"/>
</dbReference>
<evidence type="ECO:0000256" key="4">
    <source>
        <dbReference type="ARBA" id="ARBA00022980"/>
    </source>
</evidence>
<dbReference type="Pfam" id="PF00829">
    <property type="entry name" value="Ribosomal_L21p"/>
    <property type="match status" value="1"/>
</dbReference>
<dbReference type="GO" id="GO:1990904">
    <property type="term" value="C:ribonucleoprotein complex"/>
    <property type="evidence" value="ECO:0007669"/>
    <property type="project" value="UniProtKB-KW"/>
</dbReference>
<dbReference type="PANTHER" id="PTHR21349:SF0">
    <property type="entry name" value="LARGE RIBOSOMAL SUBUNIT PROTEIN BL21M"/>
    <property type="match status" value="1"/>
</dbReference>
<evidence type="ECO:0000256" key="3">
    <source>
        <dbReference type="ARBA" id="ARBA00022884"/>
    </source>
</evidence>
<comment type="caution">
    <text evidence="8">The sequence shown here is derived from an EMBL/GenBank/DDBJ whole genome shotgun (WGS) entry which is preliminary data.</text>
</comment>
<dbReference type="NCBIfam" id="TIGR00061">
    <property type="entry name" value="L21"/>
    <property type="match status" value="1"/>
</dbReference>
<evidence type="ECO:0000256" key="6">
    <source>
        <dbReference type="HAMAP-Rule" id="MF_01363"/>
    </source>
</evidence>
<dbReference type="Proteomes" id="UP000031552">
    <property type="component" value="Unassembled WGS sequence"/>
</dbReference>
<keyword evidence="9" id="KW-1185">Reference proteome</keyword>
<keyword evidence="2 6" id="KW-0699">rRNA-binding</keyword>
<accession>A0A090E2B2</accession>
<dbReference type="InterPro" id="IPR028909">
    <property type="entry name" value="bL21-like"/>
</dbReference>
<comment type="subunit">
    <text evidence="6">Part of the 50S ribosomal subunit. Contacts protein L20.</text>
</comment>
<dbReference type="GO" id="GO:0019843">
    <property type="term" value="F:rRNA binding"/>
    <property type="evidence" value="ECO:0007669"/>
    <property type="project" value="UniProtKB-UniRule"/>
</dbReference>
<dbReference type="SUPFAM" id="SSF141091">
    <property type="entry name" value="L21p-like"/>
    <property type="match status" value="1"/>
</dbReference>
<organism evidence="8 9">
    <name type="scientific">Candidatus Criblamydia sequanensis CRIB-18</name>
    <dbReference type="NCBI Taxonomy" id="1437425"/>
    <lineage>
        <taxon>Bacteria</taxon>
        <taxon>Pseudomonadati</taxon>
        <taxon>Chlamydiota</taxon>
        <taxon>Chlamydiia</taxon>
        <taxon>Parachlamydiales</taxon>
        <taxon>Candidatus Criblamydiaceae</taxon>
        <taxon>Candidatus Criblamydia</taxon>
    </lineage>
</organism>
<sequence length="102" mass="11584">MYAIIKSGSKQYRVAEGDVIHVELLNAQEKNIDFTDILFSFDGKEHRLGAPSGFVVTGEILGETVGPKIRSAKYKKRKRQRKLIGHRQHYSKVKIMKIGKAK</sequence>
<evidence type="ECO:0000256" key="7">
    <source>
        <dbReference type="RuleBase" id="RU000562"/>
    </source>
</evidence>
<dbReference type="HAMAP" id="MF_01363">
    <property type="entry name" value="Ribosomal_bL21"/>
    <property type="match status" value="1"/>
</dbReference>
<dbReference type="RefSeq" id="WP_041018325.1">
    <property type="nucleotide sequence ID" value="NZ_CCEJ010000009.1"/>
</dbReference>
<comment type="similarity">
    <text evidence="1 6 7">Belongs to the bacterial ribosomal protein bL21 family.</text>
</comment>
<keyword evidence="3 6" id="KW-0694">RNA-binding</keyword>
<evidence type="ECO:0000313" key="8">
    <source>
        <dbReference type="EMBL" id="CDR34794.1"/>
    </source>
</evidence>
<dbReference type="GO" id="GO:0006412">
    <property type="term" value="P:translation"/>
    <property type="evidence" value="ECO:0007669"/>
    <property type="project" value="UniProtKB-UniRule"/>
</dbReference>
<proteinExistence type="inferred from homology"/>
<keyword evidence="5 6" id="KW-0687">Ribonucleoprotein</keyword>
<reference evidence="8" key="1">
    <citation type="submission" date="2013-12" db="EMBL/GenBank/DDBJ databases">
        <authorList>
            <person name="Linke B."/>
        </authorList>
    </citation>
    <scope>NUCLEOTIDE SEQUENCE [LARGE SCALE GENOMIC DNA]</scope>
    <source>
        <strain evidence="8">CRIB-18</strain>
    </source>
</reference>
<evidence type="ECO:0000256" key="2">
    <source>
        <dbReference type="ARBA" id="ARBA00022730"/>
    </source>
</evidence>
<dbReference type="eggNOG" id="COG0261">
    <property type="taxonomic scope" value="Bacteria"/>
</dbReference>
<protein>
    <recommendedName>
        <fullName evidence="6">Large ribosomal subunit protein bL21</fullName>
    </recommendedName>
</protein>
<dbReference type="InterPro" id="IPR018258">
    <property type="entry name" value="Ribosomal_bL21_CS"/>
</dbReference>
<dbReference type="InterPro" id="IPR036164">
    <property type="entry name" value="bL21-like_sf"/>
</dbReference>
<evidence type="ECO:0000256" key="1">
    <source>
        <dbReference type="ARBA" id="ARBA00008563"/>
    </source>
</evidence>
<dbReference type="GO" id="GO:0005737">
    <property type="term" value="C:cytoplasm"/>
    <property type="evidence" value="ECO:0007669"/>
    <property type="project" value="UniProtKB-ARBA"/>
</dbReference>
<name>A0A090E2B2_9BACT</name>
<dbReference type="PROSITE" id="PS01169">
    <property type="entry name" value="RIBOSOMAL_L21"/>
    <property type="match status" value="1"/>
</dbReference>
<keyword evidence="4 6" id="KW-0689">Ribosomal protein</keyword>
<dbReference type="GO" id="GO:0005840">
    <property type="term" value="C:ribosome"/>
    <property type="evidence" value="ECO:0007669"/>
    <property type="project" value="UniProtKB-KW"/>
</dbReference>
<dbReference type="GO" id="GO:0003735">
    <property type="term" value="F:structural constituent of ribosome"/>
    <property type="evidence" value="ECO:0007669"/>
    <property type="project" value="InterPro"/>
</dbReference>
<gene>
    <name evidence="6 8" type="primary">rplU</name>
    <name evidence="8" type="ORF">CSEC_1987</name>
</gene>